<keyword evidence="1" id="KW-0812">Transmembrane</keyword>
<accession>A0A1C0U7G7</accession>
<dbReference type="Gene3D" id="2.40.30.170">
    <property type="match status" value="1"/>
</dbReference>
<evidence type="ECO:0000313" key="2">
    <source>
        <dbReference type="EMBL" id="OCQ53857.1"/>
    </source>
</evidence>
<dbReference type="STRING" id="286156.Ppb6_00875"/>
<dbReference type="InterPro" id="IPR050739">
    <property type="entry name" value="MFP"/>
</dbReference>
<dbReference type="EMBL" id="LOMY01000030">
    <property type="protein sequence ID" value="OCQ53857.1"/>
    <property type="molecule type" value="Genomic_DNA"/>
</dbReference>
<dbReference type="PANTHER" id="PTHR30386">
    <property type="entry name" value="MEMBRANE FUSION SUBUNIT OF EMRAB-TOLC MULTIDRUG EFFLUX PUMP"/>
    <property type="match status" value="1"/>
</dbReference>
<evidence type="ECO:0000313" key="3">
    <source>
        <dbReference type="Proteomes" id="UP000093476"/>
    </source>
</evidence>
<reference evidence="2 3" key="1">
    <citation type="submission" date="2015-12" db="EMBL/GenBank/DDBJ databases">
        <title>Genome comparisons provide insights into the role of secondary metabolites in the pathogenic phase of the Photorhabdus life cycle.</title>
        <authorList>
            <person name="Tobias N.J."/>
            <person name="Mishra B."/>
            <person name="Gupta D.K."/>
            <person name="Thines M."/>
            <person name="Stinear T.P."/>
            <person name="Bode H.B."/>
        </authorList>
    </citation>
    <scope>NUCLEOTIDE SEQUENCE [LARGE SCALE GENOMIC DNA]</scope>
    <source>
        <strain evidence="2 3">PB68.1</strain>
    </source>
</reference>
<keyword evidence="1" id="KW-1133">Transmembrane helix</keyword>
<feature type="transmembrane region" description="Helical" evidence="1">
    <location>
        <begin position="25"/>
        <end position="51"/>
    </location>
</feature>
<dbReference type="PATRIC" id="fig|286156.4.peg.999"/>
<dbReference type="Proteomes" id="UP000093476">
    <property type="component" value="Unassembled WGS sequence"/>
</dbReference>
<dbReference type="RefSeq" id="WP_065822264.1">
    <property type="nucleotide sequence ID" value="NZ_CAWMQZ010000030.1"/>
</dbReference>
<proteinExistence type="predicted"/>
<dbReference type="PRINTS" id="PR01490">
    <property type="entry name" value="RTXTOXIND"/>
</dbReference>
<dbReference type="AlphaFoldDB" id="A0A1C0U7G7"/>
<evidence type="ECO:0000256" key="1">
    <source>
        <dbReference type="SAM" id="Phobius"/>
    </source>
</evidence>
<comment type="caution">
    <text evidence="2">The sequence shown here is derived from an EMBL/GenBank/DDBJ whole genome shotgun (WGS) entry which is preliminary data.</text>
</comment>
<keyword evidence="3" id="KW-1185">Reference proteome</keyword>
<protein>
    <submittedName>
        <fullName evidence="2">Colicin V secretion protein CvaA</fullName>
    </submittedName>
</protein>
<gene>
    <name evidence="2" type="primary">cvaA_1</name>
    <name evidence="2" type="ORF">Ppb6_00875</name>
</gene>
<name>A0A1C0U7G7_9GAMM</name>
<keyword evidence="1" id="KW-0472">Membrane</keyword>
<organism evidence="2 3">
    <name type="scientific">Photorhabdus australis subsp. thailandensis</name>
    <dbReference type="NCBI Taxonomy" id="2805096"/>
    <lineage>
        <taxon>Bacteria</taxon>
        <taxon>Pseudomonadati</taxon>
        <taxon>Pseudomonadota</taxon>
        <taxon>Gammaproteobacteria</taxon>
        <taxon>Enterobacterales</taxon>
        <taxon>Morganellaceae</taxon>
        <taxon>Photorhabdus</taxon>
    </lineage>
</organism>
<dbReference type="PANTHER" id="PTHR30386:SF28">
    <property type="entry name" value="EXPORTED PROTEIN"/>
    <property type="match status" value="1"/>
</dbReference>
<dbReference type="Gene3D" id="2.40.50.100">
    <property type="match status" value="1"/>
</dbReference>
<sequence length="431" mass="49262">MKNNITPCNNSVRNHKSSWLGKAHIISVIPAPLVFFFSTVIALSIIFLIFFGSYTRRINVIGEVITSPKTIALFSTTQGIVTEQYVKPGDFVSRGTKLYKIDSSKVSDSGNVSIKSRSSINRQIMLTERIIAKIEEDKNQTLKNIQLQIDEYLRVISTVENLLRDAQEGLVTMEKYSNSYTKYLHKGLINKDQLANQKSLFYQQQGIYQNVYSQKIQAQLQVEKLKSDMITTSVEFDNRISEYQYQRSELEIKLANIDLNEAMLVTAPYDGLVESLSVTPGQMINIGDSLAQLSPGKDRLYYLVFWLPNNSIPYVKIGDRVNIRYDAFPYEKFGQFGGHIISISNVAASYQELKSYSNSPIISNTMTNQSYYKVTATLDENRFIYQGSSMEISSNMRAQTTVFLERRYLYQWMFTPFYGIKSSLMEQDIGK</sequence>